<dbReference type="AlphaFoldDB" id="A0AAV2HRN0"/>
<name>A0AAV2HRN0_LYMST</name>
<protein>
    <recommendedName>
        <fullName evidence="3">Lysine-specific demethylase 4-like Tudor domain-containing protein</fullName>
    </recommendedName>
</protein>
<accession>A0AAV2HRN0</accession>
<dbReference type="SUPFAM" id="SSF63748">
    <property type="entry name" value="Tudor/PWWP/MBT"/>
    <property type="match status" value="1"/>
</dbReference>
<gene>
    <name evidence="4" type="ORF">GSLYS_00010297001</name>
</gene>
<dbReference type="Proteomes" id="UP001497497">
    <property type="component" value="Unassembled WGS sequence"/>
</dbReference>
<keyword evidence="2" id="KW-0677">Repeat</keyword>
<dbReference type="Pfam" id="PF18104">
    <property type="entry name" value="Tudor_2"/>
    <property type="match status" value="1"/>
</dbReference>
<evidence type="ECO:0000256" key="1">
    <source>
        <dbReference type="ARBA" id="ARBA00004123"/>
    </source>
</evidence>
<feature type="non-terminal residue" evidence="4">
    <location>
        <position position="47"/>
    </location>
</feature>
<organism evidence="4 5">
    <name type="scientific">Lymnaea stagnalis</name>
    <name type="common">Great pond snail</name>
    <name type="synonym">Helix stagnalis</name>
    <dbReference type="NCBI Taxonomy" id="6523"/>
    <lineage>
        <taxon>Eukaryota</taxon>
        <taxon>Metazoa</taxon>
        <taxon>Spiralia</taxon>
        <taxon>Lophotrochozoa</taxon>
        <taxon>Mollusca</taxon>
        <taxon>Gastropoda</taxon>
        <taxon>Heterobranchia</taxon>
        <taxon>Euthyneura</taxon>
        <taxon>Panpulmonata</taxon>
        <taxon>Hygrophila</taxon>
        <taxon>Lymnaeoidea</taxon>
        <taxon>Lymnaeidae</taxon>
        <taxon>Lymnaea</taxon>
    </lineage>
</organism>
<evidence type="ECO:0000256" key="2">
    <source>
        <dbReference type="ARBA" id="ARBA00022737"/>
    </source>
</evidence>
<comment type="caution">
    <text evidence="4">The sequence shown here is derived from an EMBL/GenBank/DDBJ whole genome shotgun (WGS) entry which is preliminary data.</text>
</comment>
<dbReference type="Gene3D" id="2.30.30.140">
    <property type="match status" value="1"/>
</dbReference>
<reference evidence="4 5" key="1">
    <citation type="submission" date="2024-04" db="EMBL/GenBank/DDBJ databases">
        <authorList>
            <consortium name="Genoscope - CEA"/>
            <person name="William W."/>
        </authorList>
    </citation>
    <scope>NUCLEOTIDE SEQUENCE [LARGE SCALE GENOMIC DNA]</scope>
</reference>
<dbReference type="EMBL" id="CAXITT010000228">
    <property type="protein sequence ID" value="CAL1536384.1"/>
    <property type="molecule type" value="Genomic_DNA"/>
</dbReference>
<evidence type="ECO:0000313" key="5">
    <source>
        <dbReference type="Proteomes" id="UP001497497"/>
    </source>
</evidence>
<dbReference type="InterPro" id="IPR040477">
    <property type="entry name" value="KDM4-like_Tudor"/>
</dbReference>
<feature type="domain" description="Lysine-specific demethylase 4-like Tudor" evidence="3">
    <location>
        <begin position="5"/>
        <end position="36"/>
    </location>
</feature>
<dbReference type="GO" id="GO:0005634">
    <property type="term" value="C:nucleus"/>
    <property type="evidence" value="ECO:0007669"/>
    <property type="project" value="UniProtKB-SubCell"/>
</dbReference>
<evidence type="ECO:0000313" key="4">
    <source>
        <dbReference type="EMBL" id="CAL1536384.1"/>
    </source>
</evidence>
<evidence type="ECO:0000259" key="3">
    <source>
        <dbReference type="Pfam" id="PF18104"/>
    </source>
</evidence>
<comment type="subcellular location">
    <subcellularLocation>
        <location evidence="1">Nucleus</location>
    </subcellularLocation>
</comment>
<sequence>KDKLLSRWTDGLFYFVKVTKVTASSKMCMVEFEDKSTASVHFKDLLE</sequence>
<keyword evidence="5" id="KW-1185">Reference proteome</keyword>
<proteinExistence type="predicted"/>
<feature type="non-terminal residue" evidence="4">
    <location>
        <position position="1"/>
    </location>
</feature>